<evidence type="ECO:0000313" key="2">
    <source>
        <dbReference type="EMBL" id="JAG48766.1"/>
    </source>
</evidence>
<gene>
    <name evidence="1" type="primary">nmd3_3</name>
    <name evidence="1" type="ORF">CM83_49222</name>
    <name evidence="3" type="ORF">g.67750</name>
</gene>
<dbReference type="AlphaFoldDB" id="A0A0A9W3F0"/>
<reference evidence="2" key="3">
    <citation type="submission" date="2014-09" db="EMBL/GenBank/DDBJ databases">
        <authorList>
            <person name="Magalhaes I.L.F."/>
            <person name="Oliveira U."/>
            <person name="Santos F.R."/>
            <person name="Vidigal T.H.D.A."/>
            <person name="Brescovit A.D."/>
            <person name="Santos A.J."/>
        </authorList>
    </citation>
    <scope>NUCLEOTIDE SEQUENCE</scope>
</reference>
<protein>
    <submittedName>
        <fullName evidence="1">60S ribosomal export protein NMD3</fullName>
    </submittedName>
</protein>
<name>A0A0A9W3F0_LYGHE</name>
<reference evidence="3" key="4">
    <citation type="journal article" date="2016" name="Gigascience">
        <title>De novo construction of an expanded transcriptome assembly for the western tarnished plant bug, Lygus hesperus.</title>
        <authorList>
            <person name="Tassone E.E."/>
            <person name="Geib S.M."/>
            <person name="Hall B."/>
            <person name="Fabrick J.A."/>
            <person name="Brent C.S."/>
            <person name="Hull J.J."/>
        </authorList>
    </citation>
    <scope>NUCLEOTIDE SEQUENCE</scope>
</reference>
<reference evidence="1" key="1">
    <citation type="journal article" date="2014" name="PLoS ONE">
        <title>Transcriptome-Based Identification of ABC Transporters in the Western Tarnished Plant Bug Lygus hesperus.</title>
        <authorList>
            <person name="Hull J.J."/>
            <person name="Chaney K."/>
            <person name="Geib S.M."/>
            <person name="Fabrick J.A."/>
            <person name="Brent C.S."/>
            <person name="Walsh D."/>
            <person name="Lavine L.C."/>
        </authorList>
    </citation>
    <scope>NUCLEOTIDE SEQUENCE</scope>
</reference>
<accession>A0A0A9W3F0</accession>
<organism evidence="1">
    <name type="scientific">Lygus hesperus</name>
    <name type="common">Western plant bug</name>
    <dbReference type="NCBI Taxonomy" id="30085"/>
    <lineage>
        <taxon>Eukaryota</taxon>
        <taxon>Metazoa</taxon>
        <taxon>Ecdysozoa</taxon>
        <taxon>Arthropoda</taxon>
        <taxon>Hexapoda</taxon>
        <taxon>Insecta</taxon>
        <taxon>Pterygota</taxon>
        <taxon>Neoptera</taxon>
        <taxon>Paraneoptera</taxon>
        <taxon>Hemiptera</taxon>
        <taxon>Heteroptera</taxon>
        <taxon>Panheteroptera</taxon>
        <taxon>Cimicomorpha</taxon>
        <taxon>Miridae</taxon>
        <taxon>Mirini</taxon>
        <taxon>Lygus</taxon>
    </lineage>
</organism>
<evidence type="ECO:0000313" key="1">
    <source>
        <dbReference type="EMBL" id="JAG01941.1"/>
    </source>
</evidence>
<dbReference type="EMBL" id="GDHC01005155">
    <property type="protein sequence ID" value="JAQ13474.1"/>
    <property type="molecule type" value="Transcribed_RNA"/>
</dbReference>
<dbReference type="EMBL" id="GBRD01017061">
    <property type="protein sequence ID" value="JAG48766.1"/>
    <property type="molecule type" value="Transcribed_RNA"/>
</dbReference>
<reference evidence="1" key="2">
    <citation type="submission" date="2014-07" db="EMBL/GenBank/DDBJ databases">
        <authorList>
            <person name="Hull J."/>
        </authorList>
    </citation>
    <scope>NUCLEOTIDE SEQUENCE</scope>
</reference>
<proteinExistence type="predicted"/>
<evidence type="ECO:0000313" key="3">
    <source>
        <dbReference type="EMBL" id="JAQ13474.1"/>
    </source>
</evidence>
<dbReference type="EMBL" id="GBHO01041663">
    <property type="protein sequence ID" value="JAG01941.1"/>
    <property type="molecule type" value="Transcribed_RNA"/>
</dbReference>
<sequence>MKFPETLQERQIVAKRFHIFKLLKINLFISIVLGKISYNIVCSPPSFTYKLASIGYVVDRLLISSVVHFRFSDISRLSTEKNEVTCLFIWKKCFIDQEVELIRTARKTSSDVLQ</sequence>